<keyword evidence="5" id="KW-1133">Transmembrane helix</keyword>
<comment type="catalytic activity">
    <reaction evidence="1">
        <text>Hydrolysis of terminal, non-reducing (1-&gt;4)-linked alpha-D-glucose residues with release of alpha-D-glucose.</text>
        <dbReference type="EC" id="3.2.1.20"/>
    </reaction>
</comment>
<sequence length="655" mass="74692">MADLQKENLTVVSETMMRKNSSGDFVSGKMDREVAYSAEKKGSSFGKLFVVGLLAVALAGGLIATIVIYESQPPRREFGWWHSTTIYQIYPWSFKDSNGDGIGDLKGITSKLDHLKELGVETIWLSPVYPSPMKDFGYDISNYRDIYPPFGTLADFEEMLDKMHEKGLKLFMDFVPNHSSDEHVWFKESVRKAPGFSEYYIWHKGHPTRNITVENSTEVLRPAPPNNWRSVFGGDAWEWHPERREYYYHAFLTSQPDLNWRNPALVKEMDEVLEFWLKKGVDGFRIDAVPFLFEQEHDIIDANETTLNPYAESDLLPSSYNYIVHPLTLNLPETYLQVQNWTKLMKKYTDGEKNGVPKFLIIEVVTKNTTIINGYYPEDPFVTPTMPFYFGLIWMDNRTTGFDIERLVNDCLDKLPKGGWPTWNIGNHDQLRATDRLGNRGLIDGLNMVNLLLPGTPTSYYGEEIGMLNTELKESQIVDPAALNLNGTDPNWVLRSRDPARAPMQWDSSTSAGFSTNSTTWLPVGPEWNTTRNVAYQKNATRSHYKVYRKLIQIRKGPAFKTGTMRPGLIDDSLYSFVRENLDQRYLVAIDLRRSGTETVEYDFSDVVQGTGELVVASVNLYNPDGTLRDAALDRPIKMDKVPLTPSGAIVLKLK</sequence>
<comment type="caution">
    <text evidence="7">The sequence shown here is derived from an EMBL/GenBank/DDBJ whole genome shotgun (WGS) entry which is preliminary data.</text>
</comment>
<dbReference type="InterPro" id="IPR045857">
    <property type="entry name" value="O16G_dom_2"/>
</dbReference>
<accession>A0A1D1V9Z7</accession>
<feature type="transmembrane region" description="Helical" evidence="5">
    <location>
        <begin position="48"/>
        <end position="69"/>
    </location>
</feature>
<dbReference type="EC" id="3.2.1.20" evidence="3"/>
<dbReference type="InterPro" id="IPR006047">
    <property type="entry name" value="GH13_cat_dom"/>
</dbReference>
<dbReference type="Pfam" id="PF00128">
    <property type="entry name" value="Alpha-amylase"/>
    <property type="match status" value="1"/>
</dbReference>
<reference evidence="7 8" key="1">
    <citation type="journal article" date="2016" name="Nat. Commun.">
        <title>Extremotolerant tardigrade genome and improved radiotolerance of human cultured cells by tardigrade-unique protein.</title>
        <authorList>
            <person name="Hashimoto T."/>
            <person name="Horikawa D.D."/>
            <person name="Saito Y."/>
            <person name="Kuwahara H."/>
            <person name="Kozuka-Hata H."/>
            <person name="Shin-I T."/>
            <person name="Minakuchi Y."/>
            <person name="Ohishi K."/>
            <person name="Motoyama A."/>
            <person name="Aizu T."/>
            <person name="Enomoto A."/>
            <person name="Kondo K."/>
            <person name="Tanaka S."/>
            <person name="Hara Y."/>
            <person name="Koshikawa S."/>
            <person name="Sagara H."/>
            <person name="Miura T."/>
            <person name="Yokobori S."/>
            <person name="Miyagawa K."/>
            <person name="Suzuki Y."/>
            <person name="Kubo T."/>
            <person name="Oyama M."/>
            <person name="Kohara Y."/>
            <person name="Fujiyama A."/>
            <person name="Arakawa K."/>
            <person name="Katayama T."/>
            <person name="Toyoda A."/>
            <person name="Kunieda T."/>
        </authorList>
    </citation>
    <scope>NUCLEOTIDE SEQUENCE [LARGE SCALE GENOMIC DNA]</scope>
    <source>
        <strain evidence="7 8">YOKOZUNA-1</strain>
    </source>
</reference>
<comment type="similarity">
    <text evidence="2">Belongs to the glycosyl hydrolase 13 family.</text>
</comment>
<evidence type="ECO:0000256" key="5">
    <source>
        <dbReference type="SAM" id="Phobius"/>
    </source>
</evidence>
<dbReference type="GO" id="GO:0004558">
    <property type="term" value="F:alpha-1,4-glucosidase activity"/>
    <property type="evidence" value="ECO:0007669"/>
    <property type="project" value="UniProtKB-EC"/>
</dbReference>
<proteinExistence type="inferred from homology"/>
<dbReference type="OrthoDB" id="1740265at2759"/>
<keyword evidence="8" id="KW-1185">Reference proteome</keyword>
<gene>
    <name evidence="7" type="primary">RvY_07967-1</name>
    <name evidence="7" type="synonym">RvY_07967.1</name>
    <name evidence="7" type="ORF">RvY_07967</name>
</gene>
<dbReference type="InterPro" id="IPR017853">
    <property type="entry name" value="GH"/>
</dbReference>
<protein>
    <recommendedName>
        <fullName evidence="3">alpha-glucosidase</fullName>
        <ecNumber evidence="3">3.2.1.20</ecNumber>
    </recommendedName>
</protein>
<dbReference type="SMART" id="SM00642">
    <property type="entry name" value="Aamy"/>
    <property type="match status" value="1"/>
</dbReference>
<keyword evidence="5" id="KW-0472">Membrane</keyword>
<dbReference type="Proteomes" id="UP000186922">
    <property type="component" value="Unassembled WGS sequence"/>
</dbReference>
<dbReference type="AlphaFoldDB" id="A0A1D1V9Z7"/>
<evidence type="ECO:0000256" key="4">
    <source>
        <dbReference type="ARBA" id="ARBA00023180"/>
    </source>
</evidence>
<evidence type="ECO:0000313" key="8">
    <source>
        <dbReference type="Proteomes" id="UP000186922"/>
    </source>
</evidence>
<dbReference type="FunFam" id="3.90.400.10:FF:000001">
    <property type="entry name" value="Maltase A3, isoform A"/>
    <property type="match status" value="1"/>
</dbReference>
<evidence type="ECO:0000256" key="1">
    <source>
        <dbReference type="ARBA" id="ARBA00001657"/>
    </source>
</evidence>
<name>A0A1D1V9Z7_RAMVA</name>
<dbReference type="Gene3D" id="3.90.400.10">
    <property type="entry name" value="Oligo-1,6-glucosidase, Domain 2"/>
    <property type="match status" value="1"/>
</dbReference>
<dbReference type="PANTHER" id="PTHR10357:SF179">
    <property type="entry name" value="NEUTRAL AND BASIC AMINO ACID TRANSPORT PROTEIN RBAT"/>
    <property type="match status" value="1"/>
</dbReference>
<dbReference type="STRING" id="947166.A0A1D1V9Z7"/>
<dbReference type="GO" id="GO:0005975">
    <property type="term" value="P:carbohydrate metabolic process"/>
    <property type="evidence" value="ECO:0007669"/>
    <property type="project" value="InterPro"/>
</dbReference>
<organism evidence="7 8">
    <name type="scientific">Ramazzottius varieornatus</name>
    <name type="common">Water bear</name>
    <name type="synonym">Tardigrade</name>
    <dbReference type="NCBI Taxonomy" id="947166"/>
    <lineage>
        <taxon>Eukaryota</taxon>
        <taxon>Metazoa</taxon>
        <taxon>Ecdysozoa</taxon>
        <taxon>Tardigrada</taxon>
        <taxon>Eutardigrada</taxon>
        <taxon>Parachela</taxon>
        <taxon>Hypsibioidea</taxon>
        <taxon>Ramazzottiidae</taxon>
        <taxon>Ramazzottius</taxon>
    </lineage>
</organism>
<evidence type="ECO:0000259" key="6">
    <source>
        <dbReference type="SMART" id="SM00642"/>
    </source>
</evidence>
<dbReference type="SUPFAM" id="SSF51445">
    <property type="entry name" value="(Trans)glycosidases"/>
    <property type="match status" value="1"/>
</dbReference>
<feature type="domain" description="Glycosyl hydrolase family 13 catalytic" evidence="6">
    <location>
        <begin position="88"/>
        <end position="501"/>
    </location>
</feature>
<keyword evidence="5" id="KW-0812">Transmembrane</keyword>
<evidence type="ECO:0000256" key="3">
    <source>
        <dbReference type="ARBA" id="ARBA00012741"/>
    </source>
</evidence>
<dbReference type="EMBL" id="BDGG01000003">
    <property type="protein sequence ID" value="GAU96537.1"/>
    <property type="molecule type" value="Genomic_DNA"/>
</dbReference>
<dbReference type="PANTHER" id="PTHR10357">
    <property type="entry name" value="ALPHA-AMYLASE FAMILY MEMBER"/>
    <property type="match status" value="1"/>
</dbReference>
<evidence type="ECO:0000256" key="2">
    <source>
        <dbReference type="ARBA" id="ARBA00008061"/>
    </source>
</evidence>
<dbReference type="Gene3D" id="3.20.20.80">
    <property type="entry name" value="Glycosidases"/>
    <property type="match status" value="1"/>
</dbReference>
<evidence type="ECO:0000313" key="7">
    <source>
        <dbReference type="EMBL" id="GAU96537.1"/>
    </source>
</evidence>
<keyword evidence="4" id="KW-0325">Glycoprotein</keyword>